<dbReference type="InterPro" id="IPR036640">
    <property type="entry name" value="ABC1_TM_sf"/>
</dbReference>
<dbReference type="Gene3D" id="1.20.1560.10">
    <property type="entry name" value="ABC transporter type 1, transmembrane domain"/>
    <property type="match status" value="1"/>
</dbReference>
<evidence type="ECO:0000256" key="6">
    <source>
        <dbReference type="ARBA" id="ARBA00023136"/>
    </source>
</evidence>
<dbReference type="InterPro" id="IPR003593">
    <property type="entry name" value="AAA+_ATPase"/>
</dbReference>
<dbReference type="OrthoDB" id="9806127at2"/>
<dbReference type="InterPro" id="IPR003439">
    <property type="entry name" value="ABC_transporter-like_ATP-bd"/>
</dbReference>
<evidence type="ECO:0000256" key="5">
    <source>
        <dbReference type="ARBA" id="ARBA00022989"/>
    </source>
</evidence>
<dbReference type="PANTHER" id="PTHR24221:SF646">
    <property type="entry name" value="HAEMOLYSIN SECRETION ATP-BINDING PROTEIN"/>
    <property type="match status" value="1"/>
</dbReference>
<comment type="subcellular location">
    <subcellularLocation>
        <location evidence="1">Cell membrane</location>
        <topology evidence="1">Multi-pass membrane protein</topology>
    </subcellularLocation>
</comment>
<dbReference type="PROSITE" id="PS50893">
    <property type="entry name" value="ABC_TRANSPORTER_2"/>
    <property type="match status" value="1"/>
</dbReference>
<dbReference type="EMBL" id="CP002040">
    <property type="protein sequence ID" value="ADH66716.1"/>
    <property type="molecule type" value="Genomic_DNA"/>
</dbReference>
<keyword evidence="10" id="KW-1185">Reference proteome</keyword>
<dbReference type="SUPFAM" id="SSF90123">
    <property type="entry name" value="ABC transporter transmembrane region"/>
    <property type="match status" value="1"/>
</dbReference>
<evidence type="ECO:0000313" key="9">
    <source>
        <dbReference type="EMBL" id="ADH66716.1"/>
    </source>
</evidence>
<feature type="transmembrane region" description="Helical" evidence="7">
    <location>
        <begin position="158"/>
        <end position="176"/>
    </location>
</feature>
<evidence type="ECO:0000256" key="3">
    <source>
        <dbReference type="ARBA" id="ARBA00022741"/>
    </source>
</evidence>
<dbReference type="GO" id="GO:0034040">
    <property type="term" value="F:ATPase-coupled lipid transmembrane transporter activity"/>
    <property type="evidence" value="ECO:0007669"/>
    <property type="project" value="TreeGrafter"/>
</dbReference>
<accession>D7B2L8</accession>
<dbReference type="GeneID" id="91489355"/>
<keyword evidence="2 7" id="KW-0812">Transmembrane</keyword>
<dbReference type="AlphaFoldDB" id="D7B2L8"/>
<dbReference type="GO" id="GO:0005524">
    <property type="term" value="F:ATP binding"/>
    <property type="evidence" value="ECO:0007669"/>
    <property type="project" value="UniProtKB-KW"/>
</dbReference>
<name>D7B2L8_NOCDD</name>
<keyword evidence="4" id="KW-0067">ATP-binding</keyword>
<evidence type="ECO:0000256" key="4">
    <source>
        <dbReference type="ARBA" id="ARBA00022840"/>
    </source>
</evidence>
<dbReference type="Gene3D" id="3.40.50.300">
    <property type="entry name" value="P-loop containing nucleotide triphosphate hydrolases"/>
    <property type="match status" value="1"/>
</dbReference>
<dbReference type="KEGG" id="nda:Ndas_1277"/>
<evidence type="ECO:0000259" key="8">
    <source>
        <dbReference type="PROSITE" id="PS50893"/>
    </source>
</evidence>
<dbReference type="STRING" id="446468.Ndas_1277"/>
<dbReference type="eggNOG" id="COG1132">
    <property type="taxonomic scope" value="Bacteria"/>
</dbReference>
<dbReference type="SMART" id="SM00382">
    <property type="entry name" value="AAA"/>
    <property type="match status" value="1"/>
</dbReference>
<evidence type="ECO:0000313" key="10">
    <source>
        <dbReference type="Proteomes" id="UP000002219"/>
    </source>
</evidence>
<organism evidence="9 10">
    <name type="scientific">Nocardiopsis dassonvillei (strain ATCC 23218 / DSM 43111 / CIP 107115 / JCM 7437 / KCTC 9190 / NBRC 14626 / NCTC 10488 / NRRL B-5397 / IMRU 509)</name>
    <name type="common">Actinomadura dassonvillei</name>
    <dbReference type="NCBI Taxonomy" id="446468"/>
    <lineage>
        <taxon>Bacteria</taxon>
        <taxon>Bacillati</taxon>
        <taxon>Actinomycetota</taxon>
        <taxon>Actinomycetes</taxon>
        <taxon>Streptosporangiales</taxon>
        <taxon>Nocardiopsidaceae</taxon>
        <taxon>Nocardiopsis</taxon>
    </lineage>
</organism>
<evidence type="ECO:0000256" key="1">
    <source>
        <dbReference type="ARBA" id="ARBA00004651"/>
    </source>
</evidence>
<feature type="transmembrane region" description="Helical" evidence="7">
    <location>
        <begin position="56"/>
        <end position="79"/>
    </location>
</feature>
<feature type="transmembrane region" description="Helical" evidence="7">
    <location>
        <begin position="246"/>
        <end position="268"/>
    </location>
</feature>
<evidence type="ECO:0000256" key="7">
    <source>
        <dbReference type="SAM" id="Phobius"/>
    </source>
</evidence>
<dbReference type="RefSeq" id="WP_013152323.1">
    <property type="nucleotide sequence ID" value="NC_014210.1"/>
</dbReference>
<dbReference type="InterPro" id="IPR027417">
    <property type="entry name" value="P-loop_NTPase"/>
</dbReference>
<feature type="transmembrane region" description="Helical" evidence="7">
    <location>
        <begin position="135"/>
        <end position="152"/>
    </location>
</feature>
<dbReference type="GO" id="GO:0005886">
    <property type="term" value="C:plasma membrane"/>
    <property type="evidence" value="ECO:0007669"/>
    <property type="project" value="UniProtKB-SubCell"/>
</dbReference>
<dbReference type="Proteomes" id="UP000002219">
    <property type="component" value="Chromosome 1"/>
</dbReference>
<dbReference type="InterPro" id="IPR039421">
    <property type="entry name" value="Type_1_exporter"/>
</dbReference>
<dbReference type="HOGENOM" id="CLU_000604_84_3_11"/>
<keyword evidence="3" id="KW-0547">Nucleotide-binding</keyword>
<keyword evidence="5 7" id="KW-1133">Transmembrane helix</keyword>
<evidence type="ECO:0000256" key="2">
    <source>
        <dbReference type="ARBA" id="ARBA00022692"/>
    </source>
</evidence>
<reference evidence="9 10" key="1">
    <citation type="journal article" date="2010" name="Stand. Genomic Sci.">
        <title>Complete genome sequence of Nocardiopsis dassonvillei type strain (IMRU 509).</title>
        <authorList>
            <person name="Sun H."/>
            <person name="Lapidus A."/>
            <person name="Nolan M."/>
            <person name="Lucas S."/>
            <person name="Del Rio T.G."/>
            <person name="Tice H."/>
            <person name="Cheng J.F."/>
            <person name="Tapia R."/>
            <person name="Han C."/>
            <person name="Goodwin L."/>
            <person name="Pitluck S."/>
            <person name="Pagani I."/>
            <person name="Ivanova N."/>
            <person name="Mavromatis K."/>
            <person name="Mikhailova N."/>
            <person name="Pati A."/>
            <person name="Chen A."/>
            <person name="Palaniappan K."/>
            <person name="Land M."/>
            <person name="Hauser L."/>
            <person name="Chang Y.J."/>
            <person name="Jeffries C.D."/>
            <person name="Djao O.D."/>
            <person name="Rohde M."/>
            <person name="Sikorski J."/>
            <person name="Goker M."/>
            <person name="Woyke T."/>
            <person name="Bristow J."/>
            <person name="Eisen J.A."/>
            <person name="Markowitz V."/>
            <person name="Hugenholtz P."/>
            <person name="Kyrpides N.C."/>
            <person name="Klenk H.P."/>
        </authorList>
    </citation>
    <scope>NUCLEOTIDE SEQUENCE [LARGE SCALE GENOMIC DNA]</scope>
    <source>
        <strain evidence="10">ATCC 23218 / DSM 43111 / CIP 107115 / JCM 7437 / KCTC 9190 / NBRC 14626 / NCTC 10488 / NRRL B-5397 / IMRU 509</strain>
    </source>
</reference>
<dbReference type="PANTHER" id="PTHR24221">
    <property type="entry name" value="ATP-BINDING CASSETTE SUB-FAMILY B"/>
    <property type="match status" value="1"/>
</dbReference>
<feature type="domain" description="ABC transporter" evidence="8">
    <location>
        <begin position="341"/>
        <end position="584"/>
    </location>
</feature>
<proteinExistence type="predicted"/>
<keyword evidence="6 7" id="KW-0472">Membrane</keyword>
<protein>
    <submittedName>
        <fullName evidence="9">ABC transporter related protein</fullName>
    </submittedName>
</protein>
<sequence>MISALRFVLTTGYRTDRFRSLIVVAVALLEQATGIGLAVAIGLFSEVASGGSASGLVVLALCVAVFVMLTQGTFIAGYFTRLRLQEEIQNEVERRFIDVVGTTPTLEVHERSSRSDRAAVVRGARGEIGPGFDRLMWLAGAALALITSAALMASVVPVLALLPLFAVPAVLATRAADRKRGRAVERATPRTRLAGHLFTLATTAAPGRETRLFGLAGELRRRHREEWDAGGRDITRTDRLARVPVALAWLLFVLAYATAVALMVRAGLSGDAPLGLIVAAVAVSSQITGQVQSLLNLSFWSLESLRATRAFLDVVEEGTAERAALMPTTPVAVPARLESGIRVEGLGFRYWNRDQPALSGIDLELPAGTVVALVGENGAGKSTLVKMLSGLYQPGEGRVLVDGTDLARFAPEEWRARITAAFQDPVRIEMSLRDAVGLGRIEHRDDPERVIEALRTVGGDGLLASLPGGLDTRLGRGSWDGEGLSGGQWQTVANARAAMRRAPLLRIMDEPTASLDARAEERLFQQYADLGRQEGGVTVLVTHRFTTARAADLIVVLDGGRVVETGTHDTLSRAGGLYAELFRLQARYFV</sequence>
<gene>
    <name evidence="9" type="ordered locus">Ndas_1277</name>
</gene>
<feature type="transmembrane region" description="Helical" evidence="7">
    <location>
        <begin position="21"/>
        <end position="44"/>
    </location>
</feature>
<dbReference type="GO" id="GO:0016887">
    <property type="term" value="F:ATP hydrolysis activity"/>
    <property type="evidence" value="ECO:0007669"/>
    <property type="project" value="InterPro"/>
</dbReference>
<dbReference type="SUPFAM" id="SSF52540">
    <property type="entry name" value="P-loop containing nucleoside triphosphate hydrolases"/>
    <property type="match status" value="1"/>
</dbReference>
<dbReference type="Pfam" id="PF00005">
    <property type="entry name" value="ABC_tran"/>
    <property type="match status" value="1"/>
</dbReference>